<proteinExistence type="predicted"/>
<protein>
    <recommendedName>
        <fullName evidence="3">Reverse transcriptase domain-containing protein</fullName>
    </recommendedName>
</protein>
<accession>A0AAQ3JVH8</accession>
<evidence type="ECO:0000313" key="2">
    <source>
        <dbReference type="Proteomes" id="UP001327560"/>
    </source>
</evidence>
<dbReference type="SUPFAM" id="SSF56219">
    <property type="entry name" value="DNase I-like"/>
    <property type="match status" value="1"/>
</dbReference>
<organism evidence="1 2">
    <name type="scientific">Canna indica</name>
    <name type="common">Indian-shot</name>
    <dbReference type="NCBI Taxonomy" id="4628"/>
    <lineage>
        <taxon>Eukaryota</taxon>
        <taxon>Viridiplantae</taxon>
        <taxon>Streptophyta</taxon>
        <taxon>Embryophyta</taxon>
        <taxon>Tracheophyta</taxon>
        <taxon>Spermatophyta</taxon>
        <taxon>Magnoliopsida</taxon>
        <taxon>Liliopsida</taxon>
        <taxon>Zingiberales</taxon>
        <taxon>Cannaceae</taxon>
        <taxon>Canna</taxon>
    </lineage>
</organism>
<reference evidence="1 2" key="1">
    <citation type="submission" date="2023-10" db="EMBL/GenBank/DDBJ databases">
        <title>Chromosome-scale genome assembly provides insights into flower coloration mechanisms of Canna indica.</title>
        <authorList>
            <person name="Li C."/>
        </authorList>
    </citation>
    <scope>NUCLEOTIDE SEQUENCE [LARGE SCALE GENOMIC DNA]</scope>
    <source>
        <tissue evidence="1">Flower</tissue>
    </source>
</reference>
<dbReference type="PANTHER" id="PTHR33710">
    <property type="entry name" value="BNAC02G09200D PROTEIN"/>
    <property type="match status" value="1"/>
</dbReference>
<dbReference type="PANTHER" id="PTHR33710:SF71">
    <property type="entry name" value="ENDONUCLEASE_EXONUCLEASE_PHOSPHATASE DOMAIN-CONTAINING PROTEIN"/>
    <property type="match status" value="1"/>
</dbReference>
<dbReference type="AlphaFoldDB" id="A0AAQ3JVH8"/>
<sequence>MVTTFTGVYGPSQRNVSRSFIHGLYQIIEGVTQPHILGGDFNLTKGDFERLNCHGAPRDSRDFSKFIADSGLIDVPISGVTNTWTNHQNPPAFAKLDRILICPNVASSLPLFWVSGVSRRLSDHTPLIFNSKRQFSQKDFAHIIKEGLKSSVLISPRLGGTLSGWIKAWKSSRRIIKDWDRLKKKSRNFDRKQLEDKILALSSTLESSNFTSADTEALKLAKEGLDKLYHTEDLYWRQRAKKRWFKEGDRNTRYFHQCASNRKRANWINHLQTDLGPTSDREKMADMFKTHFVSILGVAVPPLLQVNWSYIFAPQHDLLQDMAAPFSTLEVENVIKFMKNYKSPGSDDGISHVLYGDDLIMFSKASSQCFTQIRLLFKCFELVSGLTINTNKTKVIHLGGNEQTADSLANILRLSSSLVVGNGRQVKFWIDTWVDNSPLRVQFPTLLVLSSAPDAKIADLKDYDTLSNPIGWNIQFTNYIPITEESHAHIFGTCNYSLVGWWEVLRLSGLQPFQMDYSPWNDAYHNGKTLSMIKFCALMIWR</sequence>
<dbReference type="EMBL" id="CP136891">
    <property type="protein sequence ID" value="WOK96927.1"/>
    <property type="molecule type" value="Genomic_DNA"/>
</dbReference>
<gene>
    <name evidence="1" type="ORF">Cni_G05635</name>
</gene>
<evidence type="ECO:0000313" key="1">
    <source>
        <dbReference type="EMBL" id="WOK96927.1"/>
    </source>
</evidence>
<keyword evidence="2" id="KW-1185">Reference proteome</keyword>
<evidence type="ECO:0008006" key="3">
    <source>
        <dbReference type="Google" id="ProtNLM"/>
    </source>
</evidence>
<name>A0AAQ3JVH8_9LILI</name>
<dbReference type="Gene3D" id="3.60.10.10">
    <property type="entry name" value="Endonuclease/exonuclease/phosphatase"/>
    <property type="match status" value="1"/>
</dbReference>
<dbReference type="Proteomes" id="UP001327560">
    <property type="component" value="Chromosome 2"/>
</dbReference>
<dbReference type="InterPro" id="IPR036691">
    <property type="entry name" value="Endo/exonu/phosph_ase_sf"/>
</dbReference>